<accession>A0A1W5CZZ8</accession>
<dbReference type="PANTHER" id="PTHR46041">
    <property type="entry name" value="MITOCHONDRIAL INNER MEMBRANE PROTEASE SUBUNIT 2"/>
    <property type="match status" value="1"/>
</dbReference>
<reference evidence="8" key="1">
    <citation type="submission" date="2017-03" db="EMBL/GenBank/DDBJ databases">
        <authorList>
            <person name="Sharma R."/>
            <person name="Thines M."/>
        </authorList>
    </citation>
    <scope>NUCLEOTIDE SEQUENCE [LARGE SCALE GENOMIC DNA]</scope>
</reference>
<keyword evidence="5" id="KW-1133">Transmembrane helix</keyword>
<evidence type="ECO:0000313" key="7">
    <source>
        <dbReference type="EMBL" id="SLM36381.1"/>
    </source>
</evidence>
<dbReference type="Gene3D" id="2.10.109.10">
    <property type="entry name" value="Umud Fragment, subunit A"/>
    <property type="match status" value="1"/>
</dbReference>
<dbReference type="GO" id="GO:0004175">
    <property type="term" value="F:endopeptidase activity"/>
    <property type="evidence" value="ECO:0007669"/>
    <property type="project" value="TreeGrafter"/>
</dbReference>
<evidence type="ECO:0000256" key="3">
    <source>
        <dbReference type="ARBA" id="ARBA00022692"/>
    </source>
</evidence>
<evidence type="ECO:0000256" key="5">
    <source>
        <dbReference type="ARBA" id="ARBA00022989"/>
    </source>
</evidence>
<keyword evidence="2 7" id="KW-0645">Protease</keyword>
<evidence type="ECO:0000256" key="2">
    <source>
        <dbReference type="ARBA" id="ARBA00022670"/>
    </source>
</evidence>
<evidence type="ECO:0000256" key="1">
    <source>
        <dbReference type="ARBA" id="ARBA00004167"/>
    </source>
</evidence>
<keyword evidence="6" id="KW-0472">Membrane</keyword>
<evidence type="ECO:0000256" key="4">
    <source>
        <dbReference type="ARBA" id="ARBA00022801"/>
    </source>
</evidence>
<keyword evidence="8" id="KW-1185">Reference proteome</keyword>
<dbReference type="InterPro" id="IPR037730">
    <property type="entry name" value="IMP2"/>
</dbReference>
<keyword evidence="4" id="KW-0378">Hydrolase</keyword>
<dbReference type="AlphaFoldDB" id="A0A1W5CZZ8"/>
<dbReference type="EMBL" id="FWEW01001058">
    <property type="protein sequence ID" value="SLM36381.1"/>
    <property type="molecule type" value="Genomic_DNA"/>
</dbReference>
<evidence type="ECO:0000313" key="8">
    <source>
        <dbReference type="Proteomes" id="UP000192927"/>
    </source>
</evidence>
<name>A0A1W5CZZ8_9LECA</name>
<protein>
    <submittedName>
        <fullName evidence="7">Mitochondrial inner membrane protease subunit 2</fullName>
    </submittedName>
</protein>
<dbReference type="GO" id="GO:0042720">
    <property type="term" value="C:mitochondrial inner membrane peptidase complex"/>
    <property type="evidence" value="ECO:0007669"/>
    <property type="project" value="InterPro"/>
</dbReference>
<evidence type="ECO:0000256" key="6">
    <source>
        <dbReference type="ARBA" id="ARBA00023136"/>
    </source>
</evidence>
<dbReference type="Proteomes" id="UP000192927">
    <property type="component" value="Unassembled WGS sequence"/>
</dbReference>
<dbReference type="GO" id="GO:0006627">
    <property type="term" value="P:protein processing involved in protein targeting to mitochondrion"/>
    <property type="evidence" value="ECO:0007669"/>
    <property type="project" value="InterPro"/>
</dbReference>
<dbReference type="InterPro" id="IPR036286">
    <property type="entry name" value="LexA/Signal_pep-like_sf"/>
</dbReference>
<dbReference type="PANTHER" id="PTHR46041:SF2">
    <property type="entry name" value="MITOCHONDRIAL INNER MEMBRANE PROTEASE SUBUNIT 2"/>
    <property type="match status" value="1"/>
</dbReference>
<comment type="subcellular location">
    <subcellularLocation>
        <location evidence="1">Membrane</location>
        <topology evidence="1">Single-pass membrane protein</topology>
    </subcellularLocation>
</comment>
<dbReference type="SUPFAM" id="SSF51306">
    <property type="entry name" value="LexA/Signal peptidase"/>
    <property type="match status" value="1"/>
</dbReference>
<organism evidence="7 8">
    <name type="scientific">Lasallia pustulata</name>
    <dbReference type="NCBI Taxonomy" id="136370"/>
    <lineage>
        <taxon>Eukaryota</taxon>
        <taxon>Fungi</taxon>
        <taxon>Dikarya</taxon>
        <taxon>Ascomycota</taxon>
        <taxon>Pezizomycotina</taxon>
        <taxon>Lecanoromycetes</taxon>
        <taxon>OSLEUM clade</taxon>
        <taxon>Umbilicariomycetidae</taxon>
        <taxon>Umbilicariales</taxon>
        <taxon>Umbilicariaceae</taxon>
        <taxon>Lasallia</taxon>
    </lineage>
</organism>
<sequence length="93" mass="10352">MVVKRVVALEGDVVATRAPYPFAVETVPLGHVWVEGEHPEARMSLDSNTYGPISKSLIARKVKGIVWPFAKAGLLRWEDYKGNSRVIKRDGAY</sequence>
<proteinExistence type="predicted"/>
<keyword evidence="3" id="KW-0812">Transmembrane</keyword>
<dbReference type="GO" id="GO:0008236">
    <property type="term" value="F:serine-type peptidase activity"/>
    <property type="evidence" value="ECO:0007669"/>
    <property type="project" value="InterPro"/>
</dbReference>
<dbReference type="GO" id="GO:0006465">
    <property type="term" value="P:signal peptide processing"/>
    <property type="evidence" value="ECO:0007669"/>
    <property type="project" value="InterPro"/>
</dbReference>